<proteinExistence type="inferred from homology"/>
<keyword evidence="2" id="KW-0812">Transmembrane</keyword>
<dbReference type="Gene3D" id="2.20.200.10">
    <property type="entry name" value="Outer membrane efflux proteins (OEP)"/>
    <property type="match status" value="1"/>
</dbReference>
<keyword evidence="2" id="KW-0472">Membrane</keyword>
<dbReference type="SUPFAM" id="SSF56954">
    <property type="entry name" value="Outer membrane efflux proteins (OEP)"/>
    <property type="match status" value="1"/>
</dbReference>
<evidence type="ECO:0000256" key="3">
    <source>
        <dbReference type="SAM" id="Coils"/>
    </source>
</evidence>
<dbReference type="AlphaFoldDB" id="Q3ARB5"/>
<keyword evidence="3" id="KW-0175">Coiled coil</keyword>
<sequence>MKRHPNETGENDIVPQITWFPTIMPHTKKKTRLLLAATQLAIATTIVGCSAPKESMPPDVAMPDAYRGAATVAAPSDSTIAQMPYQNFFADTALTALIEQTLAHNADLQSALKNIELAEQTLDAAKVVWLPSLNLSAQTIRNESSEHGVRRTPKEFTAAVSASWEVDVWGKIKNRKQSVLANYLKSQEAVKALKTRLVADVASGYYNLLMLDEQLAVARKNLALADKTLAMMQLQYQAGQFTHLAIRQQEAARQQLAATIPQIEQAVAVQENALSVLSGSMPNAITRNPSLLQVKPTNTFAVGIPAAMLHNRPDVQAAEFALKAATADMKESGAAFYPSFTITAQKGVSALQSSDWFNVPSSLFSVVQGTMLQPIFQRGQLEVTYKQSQVKRDQAALAFRQSVVKAVAEVSDALVRIEKLQTQEQLAEERVATLQQAVRNADMLFRSGLATYVEVMSVQSNAHNAELTLADLRRQRLTATAELYRALGGGWR</sequence>
<gene>
    <name evidence="4" type="ordered locus">Cag_1198</name>
</gene>
<keyword evidence="2" id="KW-1134">Transmembrane beta strand</keyword>
<dbReference type="EMBL" id="CP000108">
    <property type="protein sequence ID" value="ABB28460.1"/>
    <property type="molecule type" value="Genomic_DNA"/>
</dbReference>
<name>Q3ARB5_CHLCH</name>
<dbReference type="NCBIfam" id="TIGR01845">
    <property type="entry name" value="outer_NodT"/>
    <property type="match status" value="1"/>
</dbReference>
<reference evidence="4" key="1">
    <citation type="submission" date="2005-08" db="EMBL/GenBank/DDBJ databases">
        <title>Complete sequence of Chlorobium chlorochromatii CaD3.</title>
        <authorList>
            <person name="Copeland A."/>
            <person name="Lucas S."/>
            <person name="Lapidus A."/>
            <person name="Barry K."/>
            <person name="Detter J.C."/>
            <person name="Glavina T."/>
            <person name="Hammon N."/>
            <person name="Israni S."/>
            <person name="Pitluck S."/>
            <person name="Bryant D."/>
            <person name="Schmutz J."/>
            <person name="Larimer F."/>
            <person name="Land M."/>
            <person name="Kyrpides N."/>
            <person name="Ivanova N."/>
            <person name="Richardson P."/>
        </authorList>
    </citation>
    <scope>NUCLEOTIDE SEQUENCE [LARGE SCALE GENOMIC DNA]</scope>
    <source>
        <strain evidence="4">CaD3</strain>
    </source>
</reference>
<dbReference type="PANTHER" id="PTHR30203">
    <property type="entry name" value="OUTER MEMBRANE CATION EFFLUX PROTEIN"/>
    <property type="match status" value="1"/>
</dbReference>
<dbReference type="InterPro" id="IPR010131">
    <property type="entry name" value="MdtP/NodT-like"/>
</dbReference>
<dbReference type="HOGENOM" id="CLU_012817_13_3_10"/>
<dbReference type="PANTHER" id="PTHR30203:SF33">
    <property type="entry name" value="BLR4455 PROTEIN"/>
    <property type="match status" value="1"/>
</dbReference>
<dbReference type="GO" id="GO:0005886">
    <property type="term" value="C:plasma membrane"/>
    <property type="evidence" value="ECO:0007669"/>
    <property type="project" value="UniProtKB-SubCell"/>
</dbReference>
<dbReference type="InterPro" id="IPR003423">
    <property type="entry name" value="OMP_efflux"/>
</dbReference>
<evidence type="ECO:0000256" key="1">
    <source>
        <dbReference type="ARBA" id="ARBA00007613"/>
    </source>
</evidence>
<keyword evidence="2" id="KW-0564">Palmitate</keyword>
<protein>
    <submittedName>
        <fullName evidence="4">RND efflux system, outer membrane lipoprotein, NodT</fullName>
    </submittedName>
</protein>
<dbReference type="Gene3D" id="1.20.1600.10">
    <property type="entry name" value="Outer membrane efflux proteins (OEP)"/>
    <property type="match status" value="1"/>
</dbReference>
<dbReference type="KEGG" id="cch:Cag_1198"/>
<keyword evidence="2 4" id="KW-0449">Lipoprotein</keyword>
<feature type="coiled-coil region" evidence="3">
    <location>
        <begin position="410"/>
        <end position="482"/>
    </location>
</feature>
<dbReference type="Pfam" id="PF02321">
    <property type="entry name" value="OEP"/>
    <property type="match status" value="2"/>
</dbReference>
<comment type="subcellular location">
    <subcellularLocation>
        <location evidence="2">Cell membrane</location>
        <topology evidence="2">Lipid-anchor</topology>
    </subcellularLocation>
</comment>
<comment type="similarity">
    <text evidence="1 2">Belongs to the outer membrane factor (OMF) (TC 1.B.17) family.</text>
</comment>
<accession>Q3ARB5</accession>
<organism evidence="4">
    <name type="scientific">Chlorobium chlorochromatii (strain CaD3)</name>
    <dbReference type="NCBI Taxonomy" id="340177"/>
    <lineage>
        <taxon>Bacteria</taxon>
        <taxon>Pseudomonadati</taxon>
        <taxon>Chlorobiota</taxon>
        <taxon>Chlorobiia</taxon>
        <taxon>Chlorobiales</taxon>
        <taxon>Chlorobiaceae</taxon>
        <taxon>Chlorobium/Pelodictyon group</taxon>
        <taxon>Chlorobium</taxon>
    </lineage>
</organism>
<dbReference type="GO" id="GO:0015562">
    <property type="term" value="F:efflux transmembrane transporter activity"/>
    <property type="evidence" value="ECO:0007669"/>
    <property type="project" value="InterPro"/>
</dbReference>
<dbReference type="eggNOG" id="COG1538">
    <property type="taxonomic scope" value="Bacteria"/>
</dbReference>
<evidence type="ECO:0000313" key="4">
    <source>
        <dbReference type="EMBL" id="ABB28460.1"/>
    </source>
</evidence>
<evidence type="ECO:0000256" key="2">
    <source>
        <dbReference type="RuleBase" id="RU362097"/>
    </source>
</evidence>
<dbReference type="STRING" id="340177.Cag_1198"/>